<dbReference type="InterPro" id="IPR036291">
    <property type="entry name" value="NAD(P)-bd_dom_sf"/>
</dbReference>
<dbReference type="VEuPathDB" id="FungiDB:BTJ68_07016"/>
<dbReference type="SUPFAM" id="SSF51735">
    <property type="entry name" value="NAD(P)-binding Rossmann-fold domains"/>
    <property type="match status" value="1"/>
</dbReference>
<gene>
    <name evidence="3" type="ORF">D0864_02052</name>
</gene>
<dbReference type="Proteomes" id="UP000269539">
    <property type="component" value="Unassembled WGS sequence"/>
</dbReference>
<dbReference type="AlphaFoldDB" id="A0A3M7H1L7"/>
<reference evidence="3 4" key="1">
    <citation type="journal article" date="2018" name="BMC Genomics">
        <title>Genomic evidence for intraspecific hybridization in a clonal and extremely halotolerant yeast.</title>
        <authorList>
            <person name="Gostincar C."/>
            <person name="Stajich J.E."/>
            <person name="Zupancic J."/>
            <person name="Zalar P."/>
            <person name="Gunde-Cimerman N."/>
        </authorList>
    </citation>
    <scope>NUCLEOTIDE SEQUENCE [LARGE SCALE GENOMIC DNA]</scope>
    <source>
        <strain evidence="3 4">EXF-10513</strain>
    </source>
</reference>
<sequence length="400" mass="44482">MSESAPPADPAVTAPAAGTEGKPSVLIIGGLGYVGRFLANYIHTNQLASTLRLVDKQLPQLASLAPEHQDACSMENFMQADASREQSQPRIFDLPPGPDGAKREFDYVFNCGGETRYSQEDEVYKVRSYQLSIAVGKEAAKRGVKAFIEVSTGSVYNPNRNPQKEGDKTSKPHTKQAKWKLAAGEELCKMSGLRLCVLRFPHIYGPYAGGWIGTQLALARVYQSREPKETLKWLWGADLRTNTVHVEDAARALWMAAEWRSQHDQIPNAPNDKIIFNVVDKGQTTQGTMANIIKQIFGIETGFQNALVNTFARLNLEHVVDDLNDDTLDDWADLQEASGIKDNGGPLSPFMEKELLRDADLSLDGSRFETVLGFRPQHECITKEEVEGVIASYKRMNWWP</sequence>
<organism evidence="3 4">
    <name type="scientific">Hortaea werneckii</name>
    <name type="common">Black yeast</name>
    <name type="synonym">Cladosporium werneckii</name>
    <dbReference type="NCBI Taxonomy" id="91943"/>
    <lineage>
        <taxon>Eukaryota</taxon>
        <taxon>Fungi</taxon>
        <taxon>Dikarya</taxon>
        <taxon>Ascomycota</taxon>
        <taxon>Pezizomycotina</taxon>
        <taxon>Dothideomycetes</taxon>
        <taxon>Dothideomycetidae</taxon>
        <taxon>Mycosphaerellales</taxon>
        <taxon>Teratosphaeriaceae</taxon>
        <taxon>Hortaea</taxon>
    </lineage>
</organism>
<dbReference type="InterPro" id="IPR050177">
    <property type="entry name" value="Lipid_A_modif_metabolic_enz"/>
</dbReference>
<evidence type="ECO:0000313" key="3">
    <source>
        <dbReference type="EMBL" id="RMZ07224.1"/>
    </source>
</evidence>
<dbReference type="EMBL" id="QWIO01000138">
    <property type="protein sequence ID" value="RMZ07224.1"/>
    <property type="molecule type" value="Genomic_DNA"/>
</dbReference>
<feature type="domain" description="NAD-dependent epimerase/dehydratase" evidence="2">
    <location>
        <begin position="25"/>
        <end position="261"/>
    </location>
</feature>
<proteinExistence type="predicted"/>
<dbReference type="Pfam" id="PF01370">
    <property type="entry name" value="Epimerase"/>
    <property type="match status" value="1"/>
</dbReference>
<evidence type="ECO:0000259" key="2">
    <source>
        <dbReference type="Pfam" id="PF01370"/>
    </source>
</evidence>
<evidence type="ECO:0000313" key="4">
    <source>
        <dbReference type="Proteomes" id="UP000269539"/>
    </source>
</evidence>
<dbReference type="InterPro" id="IPR001509">
    <property type="entry name" value="Epimerase_deHydtase"/>
</dbReference>
<feature type="region of interest" description="Disordered" evidence="1">
    <location>
        <begin position="155"/>
        <end position="175"/>
    </location>
</feature>
<name>A0A3M7H1L7_HORWE</name>
<dbReference type="Gene3D" id="3.40.50.720">
    <property type="entry name" value="NAD(P)-binding Rossmann-like Domain"/>
    <property type="match status" value="1"/>
</dbReference>
<protein>
    <recommendedName>
        <fullName evidence="2">NAD-dependent epimerase/dehydratase domain-containing protein</fullName>
    </recommendedName>
</protein>
<dbReference type="PANTHER" id="PTHR43245:SF11">
    <property type="entry name" value="LD23561P"/>
    <property type="match status" value="1"/>
</dbReference>
<comment type="caution">
    <text evidence="3">The sequence shown here is derived from an EMBL/GenBank/DDBJ whole genome shotgun (WGS) entry which is preliminary data.</text>
</comment>
<accession>A0A3M7H1L7</accession>
<dbReference type="PANTHER" id="PTHR43245">
    <property type="entry name" value="BIFUNCTIONAL POLYMYXIN RESISTANCE PROTEIN ARNA"/>
    <property type="match status" value="1"/>
</dbReference>
<evidence type="ECO:0000256" key="1">
    <source>
        <dbReference type="SAM" id="MobiDB-lite"/>
    </source>
</evidence>